<dbReference type="AlphaFoldDB" id="A0A0E0EW47"/>
<sequence length="245" mass="27456">MAAVTPAISGEGGWPSENQGCKRSMVVAAAQPRAAWSSGAPEAVPEVEIVHEDPLHVEWEPDSTAESSFHLLELEEEEIPPPEIPFQFKDDLYESYGNTLYYSSKTKAHLKNEPFEENDVSLVKLVTINKALPGDTRIIMVEIKNEGHAMPKNTVATSLYTLVILEVLSWAEEKRASITNACMIKEIDCGPNQDLLQLYFYLTTSLLVHRGQGIKFYTFWIRIRASWQHQLQTDLAADLEGIRGP</sequence>
<dbReference type="HOGENOM" id="CLU_1135043_0_0_1"/>
<reference evidence="1" key="1">
    <citation type="submission" date="2015-04" db="UniProtKB">
        <authorList>
            <consortium name="EnsemblPlants"/>
        </authorList>
    </citation>
    <scope>IDENTIFICATION</scope>
</reference>
<evidence type="ECO:0000313" key="1">
    <source>
        <dbReference type="EnsemblPlants" id="OMERI10G02930.1"/>
    </source>
</evidence>
<protein>
    <submittedName>
        <fullName evidence="1">Uncharacterized protein</fullName>
    </submittedName>
</protein>
<dbReference type="Gramene" id="OMERI10G02930.1">
    <property type="protein sequence ID" value="OMERI10G02930.1"/>
    <property type="gene ID" value="OMERI10G02930"/>
</dbReference>
<proteinExistence type="predicted"/>
<organism evidence="1">
    <name type="scientific">Oryza meridionalis</name>
    <dbReference type="NCBI Taxonomy" id="40149"/>
    <lineage>
        <taxon>Eukaryota</taxon>
        <taxon>Viridiplantae</taxon>
        <taxon>Streptophyta</taxon>
        <taxon>Embryophyta</taxon>
        <taxon>Tracheophyta</taxon>
        <taxon>Spermatophyta</taxon>
        <taxon>Magnoliopsida</taxon>
        <taxon>Liliopsida</taxon>
        <taxon>Poales</taxon>
        <taxon>Poaceae</taxon>
        <taxon>BOP clade</taxon>
        <taxon>Oryzoideae</taxon>
        <taxon>Oryzeae</taxon>
        <taxon>Oryzinae</taxon>
        <taxon>Oryza</taxon>
    </lineage>
</organism>
<name>A0A0E0EW47_9ORYZ</name>
<evidence type="ECO:0000313" key="2">
    <source>
        <dbReference type="Proteomes" id="UP000008021"/>
    </source>
</evidence>
<dbReference type="Proteomes" id="UP000008021">
    <property type="component" value="Chromosome 10"/>
</dbReference>
<reference evidence="1" key="2">
    <citation type="submission" date="2018-05" db="EMBL/GenBank/DDBJ databases">
        <title>OmerRS3 (Oryza meridionalis Reference Sequence Version 3).</title>
        <authorList>
            <person name="Zhang J."/>
            <person name="Kudrna D."/>
            <person name="Lee S."/>
            <person name="Talag J."/>
            <person name="Welchert J."/>
            <person name="Wing R.A."/>
        </authorList>
    </citation>
    <scope>NUCLEOTIDE SEQUENCE [LARGE SCALE GENOMIC DNA]</scope>
    <source>
        <strain evidence="1">cv. OR44</strain>
    </source>
</reference>
<accession>A0A0E0EW47</accession>
<keyword evidence="2" id="KW-1185">Reference proteome</keyword>
<dbReference type="EnsemblPlants" id="OMERI10G02930.1">
    <property type="protein sequence ID" value="OMERI10G02930.1"/>
    <property type="gene ID" value="OMERI10G02930"/>
</dbReference>